<organism evidence="2 3">
    <name type="scientific">Mycolicibacterium aubagnense</name>
    <dbReference type="NCBI Taxonomy" id="319707"/>
    <lineage>
        <taxon>Bacteria</taxon>
        <taxon>Bacillati</taxon>
        <taxon>Actinomycetota</taxon>
        <taxon>Actinomycetes</taxon>
        <taxon>Mycobacteriales</taxon>
        <taxon>Mycobacteriaceae</taxon>
        <taxon>Mycolicibacterium</taxon>
    </lineage>
</organism>
<gene>
    <name evidence="2" type="ORF">MAUB_57930</name>
</gene>
<sequence length="482" mass="50827">MMNGVDPEPGDLEGLGELRIDAQTLHLSAAAALRQVLLSRPTPGALRTSRHRRRIGTDQHVVRDAYYLALALADCTGPTALAAAIGNICTDWLEPAALVGRLQVRFLEQVCAQIDMTANHLPVVPRLSGVMSRDILAAGGRLAPGTVLLPDHAFDQRDRDEEGSPWLHATSTVMVAGHSGPVIVDAGPDSLTGAWSARIAAPVTVTAAAGRWPVTAVEDCLRLCSAPVRAWVASMDRQLSGEDNEDLSLRIGAPLRQFLISPATVAVTAAVAASRGESPVPALGSGEDVSVSGALPAVPLMPAGRSDERERHPMASTLLPLMRAGGEAGAELAEDTILEGCGYVAEIHRDEMALLSAVSAAELDREVEVTINFSTPQWQDVTALIGDVRATGVMRLGAPVFGRVDQEIIAGARHRLSLRARVTFGVPVHTREGYGVVLPAGTRLALLGADVSKHHTTLYATQRSATPEDVDDAAQKQDVNAA</sequence>
<dbReference type="Proteomes" id="UP000465609">
    <property type="component" value="Chromosome"/>
</dbReference>
<evidence type="ECO:0000313" key="2">
    <source>
        <dbReference type="EMBL" id="BBX87920.1"/>
    </source>
</evidence>
<feature type="region of interest" description="Disordered" evidence="1">
    <location>
        <begin position="462"/>
        <end position="482"/>
    </location>
</feature>
<dbReference type="EMBL" id="AP022577">
    <property type="protein sequence ID" value="BBX87920.1"/>
    <property type="molecule type" value="Genomic_DNA"/>
</dbReference>
<keyword evidence="3" id="KW-1185">Reference proteome</keyword>
<evidence type="ECO:0000313" key="3">
    <source>
        <dbReference type="Proteomes" id="UP000465609"/>
    </source>
</evidence>
<name>A0ABM7IM80_9MYCO</name>
<reference evidence="2 3" key="1">
    <citation type="journal article" date="2019" name="Emerg. Microbes Infect.">
        <title>Comprehensive subspecies identification of 175 nontuberculous mycobacteria species based on 7547 genomic profiles.</title>
        <authorList>
            <person name="Matsumoto Y."/>
            <person name="Kinjo T."/>
            <person name="Motooka D."/>
            <person name="Nabeya D."/>
            <person name="Jung N."/>
            <person name="Uechi K."/>
            <person name="Horii T."/>
            <person name="Iida T."/>
            <person name="Fujita J."/>
            <person name="Nakamura S."/>
        </authorList>
    </citation>
    <scope>NUCLEOTIDE SEQUENCE [LARGE SCALE GENOMIC DNA]</scope>
    <source>
        <strain evidence="2 3">JCM 15296</strain>
    </source>
</reference>
<proteinExistence type="predicted"/>
<evidence type="ECO:0000256" key="1">
    <source>
        <dbReference type="SAM" id="MobiDB-lite"/>
    </source>
</evidence>
<protein>
    <submittedName>
        <fullName evidence="2">Uncharacterized protein</fullName>
    </submittedName>
</protein>
<accession>A0ABM7IM80</accession>